<dbReference type="SUPFAM" id="SSF50475">
    <property type="entry name" value="FMN-binding split barrel"/>
    <property type="match status" value="1"/>
</dbReference>
<dbReference type="EMBL" id="CATOUU010000906">
    <property type="protein sequence ID" value="CAI9958507.1"/>
    <property type="molecule type" value="Genomic_DNA"/>
</dbReference>
<feature type="domain" description="Pyridoxamine 5'-phosphate oxidase N-terminal" evidence="1">
    <location>
        <begin position="47"/>
        <end position="168"/>
    </location>
</feature>
<dbReference type="InterPro" id="IPR012349">
    <property type="entry name" value="Split_barrel_FMN-bd"/>
</dbReference>
<evidence type="ECO:0000313" key="4">
    <source>
        <dbReference type="Proteomes" id="UP001642409"/>
    </source>
</evidence>
<keyword evidence="4" id="KW-1185">Reference proteome</keyword>
<reference evidence="3 4" key="2">
    <citation type="submission" date="2024-07" db="EMBL/GenBank/DDBJ databases">
        <authorList>
            <person name="Akdeniz Z."/>
        </authorList>
    </citation>
    <scope>NUCLEOTIDE SEQUENCE [LARGE SCALE GENOMIC DNA]</scope>
</reference>
<evidence type="ECO:0000259" key="1">
    <source>
        <dbReference type="Pfam" id="PF01243"/>
    </source>
</evidence>
<comment type="caution">
    <text evidence="2">The sequence shown here is derived from an EMBL/GenBank/DDBJ whole genome shotgun (WGS) entry which is preliminary data.</text>
</comment>
<dbReference type="EMBL" id="CAXDID020000061">
    <property type="protein sequence ID" value="CAL6010337.1"/>
    <property type="molecule type" value="Genomic_DNA"/>
</dbReference>
<evidence type="ECO:0000313" key="2">
    <source>
        <dbReference type="EMBL" id="CAI9958507.1"/>
    </source>
</evidence>
<organism evidence="2">
    <name type="scientific">Hexamita inflata</name>
    <dbReference type="NCBI Taxonomy" id="28002"/>
    <lineage>
        <taxon>Eukaryota</taxon>
        <taxon>Metamonada</taxon>
        <taxon>Diplomonadida</taxon>
        <taxon>Hexamitidae</taxon>
        <taxon>Hexamitinae</taxon>
        <taxon>Hexamita</taxon>
    </lineage>
</organism>
<dbReference type="AlphaFoldDB" id="A0AA86QL36"/>
<sequence>MFSISTSSVIFYIYDAPAALFPHARHPLFILEVDPFPLHNPKMSHWDQLKHLAQKHPIATMCTVDATGHPHMCLMHILESSILGRFIISISTSSSKLSDINTNNKSTWYIGSLLGEHAELSGEVSVLTYSPENEPVFKEVWSEVLAKYEQKQMSTERVLLVMNAKTVKITTQEMKVTEVKVK</sequence>
<dbReference type="Pfam" id="PF01243">
    <property type="entry name" value="PNPOx_N"/>
    <property type="match status" value="1"/>
</dbReference>
<name>A0AA86QL36_9EUKA</name>
<protein>
    <recommendedName>
        <fullName evidence="1">Pyridoxamine 5'-phosphate oxidase N-terminal domain-containing protein</fullName>
    </recommendedName>
</protein>
<dbReference type="Proteomes" id="UP001642409">
    <property type="component" value="Unassembled WGS sequence"/>
</dbReference>
<proteinExistence type="predicted"/>
<dbReference type="InterPro" id="IPR011576">
    <property type="entry name" value="Pyridox_Oxase_N"/>
</dbReference>
<gene>
    <name evidence="3" type="ORF">HINF_LOCUS22036</name>
    <name evidence="2" type="ORF">HINF_LOCUS46152</name>
</gene>
<reference evidence="2" key="1">
    <citation type="submission" date="2023-06" db="EMBL/GenBank/DDBJ databases">
        <authorList>
            <person name="Kurt Z."/>
        </authorList>
    </citation>
    <scope>NUCLEOTIDE SEQUENCE</scope>
</reference>
<evidence type="ECO:0000313" key="3">
    <source>
        <dbReference type="EMBL" id="CAL6010337.1"/>
    </source>
</evidence>
<accession>A0AA86QL36</accession>
<dbReference type="Gene3D" id="2.30.110.10">
    <property type="entry name" value="Electron Transport, Fmn-binding Protein, Chain A"/>
    <property type="match status" value="1"/>
</dbReference>